<dbReference type="HOGENOM" id="CLU_116171_0_0_0"/>
<organism evidence="1 2">
    <name type="scientific">Chloracidobacterium thermophilum (strain B)</name>
    <dbReference type="NCBI Taxonomy" id="981222"/>
    <lineage>
        <taxon>Bacteria</taxon>
        <taxon>Pseudomonadati</taxon>
        <taxon>Acidobacteriota</taxon>
        <taxon>Terriglobia</taxon>
        <taxon>Terriglobales</taxon>
        <taxon>Acidobacteriaceae</taxon>
        <taxon>Chloracidobacterium</taxon>
    </lineage>
</organism>
<gene>
    <name evidence="1" type="ordered locus">Cabther_B0088</name>
</gene>
<accession>G2LJS7</accession>
<dbReference type="EMBL" id="CP002515">
    <property type="protein sequence ID" value="AEP13094.1"/>
    <property type="molecule type" value="Genomic_DNA"/>
</dbReference>
<reference evidence="1 2" key="1">
    <citation type="journal article" date="2012" name="Environ. Microbiol.">
        <title>Complete genome of Candidatus Chloracidobacterium thermophilum, a chlorophyll-based photoheterotroph belonging to the phylum Acidobacteria.</title>
        <authorList>
            <person name="Garcia Costas A.M."/>
            <person name="Liu Z."/>
            <person name="Tomsho L.P."/>
            <person name="Schuster S.C."/>
            <person name="Ward D.M."/>
            <person name="Bryant D.A."/>
        </authorList>
    </citation>
    <scope>NUCLEOTIDE SEQUENCE [LARGE SCALE GENOMIC DNA]</scope>
    <source>
        <strain evidence="1 2">B</strain>
    </source>
</reference>
<dbReference type="Proteomes" id="UP000006791">
    <property type="component" value="Chromosome 2"/>
</dbReference>
<dbReference type="STRING" id="981222.Cabther_B0088"/>
<proteinExistence type="predicted"/>
<protein>
    <submittedName>
        <fullName evidence="1">Uncharacterized protein</fullName>
    </submittedName>
</protein>
<sequence length="204" mass="23148">MHHFLFGRQPFLVEDQHFAAMGLGVMFEPLKAETGEAVPVSENQHPDFPSPDLVHKGQKPLAPEVQPAAHFPDKPDPRQSLRHHELFQHFALIRQVRLLRRTRYPTVGDKLCWRMVGLPQTDELTDLRLSVEAAVAVRSGHRNQPSFAFPTLQRLDRDTKEFCRLACAYSAFHGHYYTLSRTIRQARVRLPVAASRATLPGATG</sequence>
<dbReference type="KEGG" id="ctm:Cabther_B0088"/>
<dbReference type="AlphaFoldDB" id="G2LJS7"/>
<evidence type="ECO:0000313" key="2">
    <source>
        <dbReference type="Proteomes" id="UP000006791"/>
    </source>
</evidence>
<evidence type="ECO:0000313" key="1">
    <source>
        <dbReference type="EMBL" id="AEP13094.1"/>
    </source>
</evidence>
<name>G2LJS7_CHLTF</name>
<keyword evidence="2" id="KW-1185">Reference proteome</keyword>